<keyword evidence="8" id="KW-1185">Reference proteome</keyword>
<reference evidence="9" key="1">
    <citation type="submission" date="2025-08" db="UniProtKB">
        <authorList>
            <consortium name="RefSeq"/>
        </authorList>
    </citation>
    <scope>IDENTIFICATION</scope>
</reference>
<organism evidence="8 9">
    <name type="scientific">Hydra vulgaris</name>
    <name type="common">Hydra</name>
    <name type="synonym">Hydra attenuata</name>
    <dbReference type="NCBI Taxonomy" id="6087"/>
    <lineage>
        <taxon>Eukaryota</taxon>
        <taxon>Metazoa</taxon>
        <taxon>Cnidaria</taxon>
        <taxon>Hydrozoa</taxon>
        <taxon>Hydroidolina</taxon>
        <taxon>Anthoathecata</taxon>
        <taxon>Aplanulata</taxon>
        <taxon>Hydridae</taxon>
        <taxon>Hydra</taxon>
    </lineage>
</organism>
<dbReference type="InterPro" id="IPR011989">
    <property type="entry name" value="ARM-like"/>
</dbReference>
<evidence type="ECO:0000313" key="9">
    <source>
        <dbReference type="RefSeq" id="XP_065674627.1"/>
    </source>
</evidence>
<dbReference type="GeneID" id="101237502"/>
<dbReference type="Pfam" id="PF04826">
    <property type="entry name" value="Arm_2"/>
    <property type="match status" value="1"/>
</dbReference>
<evidence type="ECO:0000313" key="8">
    <source>
        <dbReference type="Proteomes" id="UP001652625"/>
    </source>
</evidence>
<dbReference type="InterPro" id="IPR006911">
    <property type="entry name" value="ARM-rpt_dom"/>
</dbReference>
<evidence type="ECO:0000256" key="6">
    <source>
        <dbReference type="ARBA" id="ARBA00023136"/>
    </source>
</evidence>
<dbReference type="InterPro" id="IPR016024">
    <property type="entry name" value="ARM-type_fold"/>
</dbReference>
<evidence type="ECO:0000256" key="4">
    <source>
        <dbReference type="ARBA" id="ARBA00022989"/>
    </source>
</evidence>
<keyword evidence="5" id="KW-0496">Mitochondrion</keyword>
<name>A0ABM4DJC8_HYDVU</name>
<keyword evidence="4" id="KW-1133">Transmembrane helix</keyword>
<feature type="domain" description="Armadillo repeat-containing" evidence="7">
    <location>
        <begin position="5"/>
        <end position="209"/>
    </location>
</feature>
<dbReference type="PANTHER" id="PTHR15712:SF23">
    <property type="entry name" value="ARMADILLO REPEAT CONTAINING 10"/>
    <property type="match status" value="1"/>
</dbReference>
<keyword evidence="6" id="KW-0472">Membrane</keyword>
<accession>A0ABM4DJC8</accession>
<dbReference type="Gene3D" id="1.25.10.10">
    <property type="entry name" value="Leucine-rich Repeat Variant"/>
    <property type="match status" value="1"/>
</dbReference>
<evidence type="ECO:0000256" key="5">
    <source>
        <dbReference type="ARBA" id="ARBA00023128"/>
    </source>
</evidence>
<gene>
    <name evidence="9" type="primary">LOC101237502</name>
</gene>
<evidence type="ECO:0000259" key="7">
    <source>
        <dbReference type="Pfam" id="PF04826"/>
    </source>
</evidence>
<dbReference type="InterPro" id="IPR051303">
    <property type="entry name" value="Armcx_regulator"/>
</dbReference>
<evidence type="ECO:0000256" key="3">
    <source>
        <dbReference type="ARBA" id="ARBA00022692"/>
    </source>
</evidence>
<comment type="subcellular location">
    <subcellularLocation>
        <location evidence="1">Membrane</location>
        <topology evidence="1">Single-pass membrane protein</topology>
    </subcellularLocation>
    <subcellularLocation>
        <location evidence="2">Mitochondrion membrane</location>
    </subcellularLocation>
</comment>
<dbReference type="SUPFAM" id="SSF48371">
    <property type="entry name" value="ARM repeat"/>
    <property type="match status" value="1"/>
</dbReference>
<evidence type="ECO:0000256" key="1">
    <source>
        <dbReference type="ARBA" id="ARBA00004167"/>
    </source>
</evidence>
<protein>
    <submittedName>
        <fullName evidence="9">Armadillo repeat-containing protein 10 isoform X3</fullName>
    </submittedName>
</protein>
<proteinExistence type="predicted"/>
<dbReference type="Proteomes" id="UP001652625">
    <property type="component" value="Chromosome 14"/>
</dbReference>
<sequence>MLKDELLELLQTLDDSEVKKEPLLNVLNKLIELSVFTIIKVRIHDLSYLHIVAKLLNHCDEEVQLAAALLINNLSNNERNQSILKEYIPTLVHILKTTKMNNKTVTLHIAVLNSLTNLTTLEENHEFIVVHINTFCEILQKCKILQIKIQILRVLVNCSSNTKISENMLEVDVQMLGSVERFVHPEEDERCLLRAVHCCANVLSSLHRRWQYGKRLSIASTEFVSQRLRQNLLKLTLHTNEDIRLQAARSLRSLREPICIESNASIDDIDLIEVLKI</sequence>
<evidence type="ECO:0000256" key="2">
    <source>
        <dbReference type="ARBA" id="ARBA00004325"/>
    </source>
</evidence>
<keyword evidence="3" id="KW-0812">Transmembrane</keyword>
<dbReference type="RefSeq" id="XP_065674627.1">
    <property type="nucleotide sequence ID" value="XM_065818555.1"/>
</dbReference>
<dbReference type="PANTHER" id="PTHR15712">
    <property type="entry name" value="ARMADILLO REPEAT CONTAINING PROTEIN"/>
    <property type="match status" value="1"/>
</dbReference>